<sequence length="144" mass="16983">MYNFAKIYFYGEDIKQNIDESISLLCNSAKKGFQPSEELLCLVLLEKYKSDKVIDLIEKNGENSNENEELASQIDKMIAQNNLKNNDSYNFIYEQCKTIDFFFKHYLSSIALEKNKKENKLRKDQENMMKNITDLFYEGFGIRI</sequence>
<evidence type="ECO:0000313" key="1">
    <source>
        <dbReference type="EMBL" id="KAK8845195.1"/>
    </source>
</evidence>
<accession>A0ABR2HG38</accession>
<organism evidence="1 2">
    <name type="scientific">Tritrichomonas musculus</name>
    <dbReference type="NCBI Taxonomy" id="1915356"/>
    <lineage>
        <taxon>Eukaryota</taxon>
        <taxon>Metamonada</taxon>
        <taxon>Parabasalia</taxon>
        <taxon>Tritrichomonadida</taxon>
        <taxon>Tritrichomonadidae</taxon>
        <taxon>Tritrichomonas</taxon>
    </lineage>
</organism>
<name>A0ABR2HG38_9EUKA</name>
<dbReference type="Proteomes" id="UP001470230">
    <property type="component" value="Unassembled WGS sequence"/>
</dbReference>
<evidence type="ECO:0000313" key="2">
    <source>
        <dbReference type="Proteomes" id="UP001470230"/>
    </source>
</evidence>
<proteinExistence type="predicted"/>
<comment type="caution">
    <text evidence="1">The sequence shown here is derived from an EMBL/GenBank/DDBJ whole genome shotgun (WGS) entry which is preliminary data.</text>
</comment>
<dbReference type="EMBL" id="JAPFFF010000031">
    <property type="protein sequence ID" value="KAK8845195.1"/>
    <property type="molecule type" value="Genomic_DNA"/>
</dbReference>
<gene>
    <name evidence="1" type="ORF">M9Y10_021377</name>
</gene>
<protein>
    <submittedName>
        <fullName evidence="1">Uncharacterized protein</fullName>
    </submittedName>
</protein>
<reference evidence="1 2" key="1">
    <citation type="submission" date="2024-04" db="EMBL/GenBank/DDBJ databases">
        <title>Tritrichomonas musculus Genome.</title>
        <authorList>
            <person name="Alves-Ferreira E."/>
            <person name="Grigg M."/>
            <person name="Lorenzi H."/>
            <person name="Galac M."/>
        </authorList>
    </citation>
    <scope>NUCLEOTIDE SEQUENCE [LARGE SCALE GENOMIC DNA]</scope>
    <source>
        <strain evidence="1 2">EAF2021</strain>
    </source>
</reference>
<keyword evidence="2" id="KW-1185">Reference proteome</keyword>